<proteinExistence type="predicted"/>
<evidence type="ECO:0000256" key="3">
    <source>
        <dbReference type="ARBA" id="ARBA00023125"/>
    </source>
</evidence>
<keyword evidence="4" id="KW-0539">Nucleus</keyword>
<accession>A0A1R1XVX0</accession>
<evidence type="ECO:0000313" key="6">
    <source>
        <dbReference type="EMBL" id="OMJ18780.1"/>
    </source>
</evidence>
<evidence type="ECO:0000256" key="4">
    <source>
        <dbReference type="ARBA" id="ARBA00023242"/>
    </source>
</evidence>
<name>A0A1R1XVX0_9FUNG</name>
<comment type="caution">
    <text evidence="6">The sequence shown here is derived from an EMBL/GenBank/DDBJ whole genome shotgun (WGS) entry which is preliminary data.</text>
</comment>
<keyword evidence="3" id="KW-0238">DNA-binding</keyword>
<dbReference type="EMBL" id="LSSN01001659">
    <property type="protein sequence ID" value="OMJ18780.1"/>
    <property type="molecule type" value="Genomic_DNA"/>
</dbReference>
<dbReference type="PANTHER" id="PTHR12087:SF0">
    <property type="entry name" value="ORIGIN RECOGNITION COMPLEX SUBUNIT 4"/>
    <property type="match status" value="1"/>
</dbReference>
<protein>
    <submittedName>
        <fullName evidence="6">Origin recognition complex subunit 4</fullName>
    </submittedName>
</protein>
<dbReference type="GO" id="GO:0005664">
    <property type="term" value="C:nuclear origin of replication recognition complex"/>
    <property type="evidence" value="ECO:0007669"/>
    <property type="project" value="TreeGrafter"/>
</dbReference>
<evidence type="ECO:0000259" key="5">
    <source>
        <dbReference type="Pfam" id="PF14629"/>
    </source>
</evidence>
<organism evidence="6 7">
    <name type="scientific">Smittium culicis</name>
    <dbReference type="NCBI Taxonomy" id="133412"/>
    <lineage>
        <taxon>Eukaryota</taxon>
        <taxon>Fungi</taxon>
        <taxon>Fungi incertae sedis</taxon>
        <taxon>Zoopagomycota</taxon>
        <taxon>Kickxellomycotina</taxon>
        <taxon>Harpellomycetes</taxon>
        <taxon>Harpellales</taxon>
        <taxon>Legeriomycetaceae</taxon>
        <taxon>Smittium</taxon>
    </lineage>
</organism>
<evidence type="ECO:0000313" key="7">
    <source>
        <dbReference type="Proteomes" id="UP000187283"/>
    </source>
</evidence>
<keyword evidence="7" id="KW-1185">Reference proteome</keyword>
<gene>
    <name evidence="6" type="ORF">AYI70_g5150</name>
</gene>
<dbReference type="InterPro" id="IPR032705">
    <property type="entry name" value="ORC4_C"/>
</dbReference>
<comment type="subcellular location">
    <subcellularLocation>
        <location evidence="1">Nucleus</location>
    </subcellularLocation>
</comment>
<dbReference type="AlphaFoldDB" id="A0A1R1XVX0"/>
<evidence type="ECO:0000256" key="2">
    <source>
        <dbReference type="ARBA" id="ARBA00022705"/>
    </source>
</evidence>
<evidence type="ECO:0000256" key="1">
    <source>
        <dbReference type="ARBA" id="ARBA00004123"/>
    </source>
</evidence>
<dbReference type="PANTHER" id="PTHR12087">
    <property type="entry name" value="ORIGIN RECOGNITION COMPLEX SUBUNIT 4"/>
    <property type="match status" value="1"/>
</dbReference>
<dbReference type="Proteomes" id="UP000187283">
    <property type="component" value="Unassembled WGS sequence"/>
</dbReference>
<dbReference type="OrthoDB" id="343623at2759"/>
<sequence length="114" mass="12574">MVYDEYKKIINRYVISSTSGGSVKLHKKPIALKSFEYLLLIELIGFSSNHNTSSGIDTAADAAVSAGNKKPRQTSGNGMKEFSMMKLLLDPNLIVQAASNRQDLPVVVKRWVCQ</sequence>
<dbReference type="InterPro" id="IPR016527">
    <property type="entry name" value="ORC4"/>
</dbReference>
<reference evidence="6 7" key="1">
    <citation type="submission" date="2017-01" db="EMBL/GenBank/DDBJ databases">
        <authorList>
            <person name="Mah S.A."/>
            <person name="Swanson W.J."/>
            <person name="Moy G.W."/>
            <person name="Vacquier V.D."/>
        </authorList>
    </citation>
    <scope>NUCLEOTIDE SEQUENCE [LARGE SCALE GENOMIC DNA]</scope>
    <source>
        <strain evidence="6 7">GSMNP</strain>
    </source>
</reference>
<dbReference type="GO" id="GO:0003688">
    <property type="term" value="F:DNA replication origin binding"/>
    <property type="evidence" value="ECO:0007669"/>
    <property type="project" value="TreeGrafter"/>
</dbReference>
<feature type="domain" description="Origin recognition complex subunit 4 C-terminal" evidence="5">
    <location>
        <begin position="1"/>
        <end position="97"/>
    </location>
</feature>
<dbReference type="Pfam" id="PF14629">
    <property type="entry name" value="ORC4_C"/>
    <property type="match status" value="1"/>
</dbReference>
<keyword evidence="2" id="KW-0235">DNA replication</keyword>
<dbReference type="STRING" id="133412.A0A1R1XVX0"/>
<dbReference type="GO" id="GO:0006270">
    <property type="term" value="P:DNA replication initiation"/>
    <property type="evidence" value="ECO:0007669"/>
    <property type="project" value="TreeGrafter"/>
</dbReference>